<dbReference type="eggNOG" id="COG2227">
    <property type="taxonomic scope" value="Bacteria"/>
</dbReference>
<dbReference type="SUPFAM" id="SSF53756">
    <property type="entry name" value="UDP-Glycosyltransferase/glycogen phosphorylase"/>
    <property type="match status" value="1"/>
</dbReference>
<dbReference type="InterPro" id="IPR028098">
    <property type="entry name" value="Glyco_trans_4-like_N"/>
</dbReference>
<organism evidence="5 6">
    <name type="scientific">Methyloversatilis universalis (strain ATCC BAA-1314 / DSM 25237 / JCM 13912 / CCUG 52030 / FAM5)</name>
    <dbReference type="NCBI Taxonomy" id="1000565"/>
    <lineage>
        <taxon>Bacteria</taxon>
        <taxon>Pseudomonadati</taxon>
        <taxon>Pseudomonadota</taxon>
        <taxon>Betaproteobacteria</taxon>
        <taxon>Nitrosomonadales</taxon>
        <taxon>Sterolibacteriaceae</taxon>
        <taxon>Methyloversatilis</taxon>
    </lineage>
</organism>
<dbReference type="Gene3D" id="3.40.50.150">
    <property type="entry name" value="Vaccinia Virus protein VP39"/>
    <property type="match status" value="1"/>
</dbReference>
<evidence type="ECO:0000259" key="4">
    <source>
        <dbReference type="Pfam" id="PF13439"/>
    </source>
</evidence>
<dbReference type="Pfam" id="PF13692">
    <property type="entry name" value="Glyco_trans_1_4"/>
    <property type="match status" value="1"/>
</dbReference>
<gene>
    <name evidence="5" type="ORF">METUNv1_02999</name>
</gene>
<evidence type="ECO:0000313" key="5">
    <source>
        <dbReference type="EMBL" id="EGK70777.1"/>
    </source>
</evidence>
<dbReference type="STRING" id="1000565.METUNv1_02999"/>
<dbReference type="OrthoDB" id="433681at2"/>
<comment type="caution">
    <text evidence="5">The sequence shown here is derived from an EMBL/GenBank/DDBJ whole genome shotgun (WGS) entry which is preliminary data.</text>
</comment>
<dbReference type="RefSeq" id="WP_008063104.1">
    <property type="nucleotide sequence ID" value="NZ_AFHG01000053.1"/>
</dbReference>
<feature type="region of interest" description="Disordered" evidence="3">
    <location>
        <begin position="345"/>
        <end position="375"/>
    </location>
</feature>
<dbReference type="PANTHER" id="PTHR12526:SF510">
    <property type="entry name" value="D-INOSITOL 3-PHOSPHATE GLYCOSYLTRANSFERASE"/>
    <property type="match status" value="1"/>
</dbReference>
<feature type="domain" description="Glycosyltransferase subfamily 4-like N-terminal" evidence="4">
    <location>
        <begin position="17"/>
        <end position="160"/>
    </location>
</feature>
<dbReference type="Gene3D" id="3.40.50.2000">
    <property type="entry name" value="Glycogen Phosphorylase B"/>
    <property type="match status" value="2"/>
</dbReference>
<keyword evidence="2 5" id="KW-0808">Transferase</keyword>
<name>F5RFC5_METUF</name>
<feature type="compositionally biased region" description="Pro residues" evidence="3">
    <location>
        <begin position="347"/>
        <end position="356"/>
    </location>
</feature>
<dbReference type="Proteomes" id="UP000005019">
    <property type="component" value="Unassembled WGS sequence"/>
</dbReference>
<evidence type="ECO:0000256" key="3">
    <source>
        <dbReference type="SAM" id="MobiDB-lite"/>
    </source>
</evidence>
<dbReference type="EMBL" id="AFHG01000053">
    <property type="protein sequence ID" value="EGK70777.1"/>
    <property type="molecule type" value="Genomic_DNA"/>
</dbReference>
<proteinExistence type="predicted"/>
<dbReference type="eggNOG" id="COG0438">
    <property type="taxonomic scope" value="Bacteria"/>
</dbReference>
<dbReference type="Pfam" id="PF13439">
    <property type="entry name" value="Glyco_transf_4"/>
    <property type="match status" value="1"/>
</dbReference>
<evidence type="ECO:0000313" key="6">
    <source>
        <dbReference type="Proteomes" id="UP000005019"/>
    </source>
</evidence>
<sequence length="628" mass="68621">MRVLFASNYAHLPDLTGGLQTTTHDLCLAIKAMGADAAVLCGRLRADPTAEEQPASGDESLGYLVLRTDAPERALPMAAAAWGADVIVVQNGTALAPMVLAGLTTGRPTAVYLHNVETHQLAGHLAPHPSLLYLANSAFTAQRWRALYGIDCTVIPPVVAPEPYVSGQTGDKVLFVNPTPIKGVEILFALAAACPELPFLVVESWHIDPHWRAYCLDRAARLGNIEWSGPTRDMREVFARSRLLLMPSVWEESFGRTVIEAQLNGLPVLASNRGALPELVGEGGFALAPEAPVSDWALALRHLYDPARSAAQRDAARRQATGHALSTPLIVGELLTLLAAHASQSPPLEPAAPPSGIPAVATPDPDSAPPLPTLREVMPRAPRREDCRFYHSCDLDDGEEVTGEWDLRPDPFGYLGDICVTGQSVLEIGPASGFLSFYMEAAGATVTCVEPTMAHLWDTVPLHDFDTPGWRQEFAEHIEKVRNSFWYLHRQNASRVRVFEGDPYELAPGFGPFDIGVLASVLLHCRRPFDLLQSVADRVRHTMVVTEAYDPALGDAPLCRLLAHDSLRQVDTWWQFTPQFFVYALRVLGFTDCRVSFHTQKQPAENREVAMFTVVARRPAPNDIGMVS</sequence>
<dbReference type="InterPro" id="IPR029063">
    <property type="entry name" value="SAM-dependent_MTases_sf"/>
</dbReference>
<keyword evidence="1" id="KW-0328">Glycosyltransferase</keyword>
<dbReference type="AlphaFoldDB" id="F5RFC5"/>
<protein>
    <submittedName>
        <fullName evidence="5">Glycosyl transferase, group 1</fullName>
    </submittedName>
</protein>
<evidence type="ECO:0000256" key="2">
    <source>
        <dbReference type="ARBA" id="ARBA00022679"/>
    </source>
</evidence>
<keyword evidence="6" id="KW-1185">Reference proteome</keyword>
<reference evidence="5 6" key="1">
    <citation type="journal article" date="2011" name="J. Bacteriol.">
        <title>Genome sequence of Methyloversatilis universalis FAM5T, a methylotrophic representative of the order Rhodocyclales.</title>
        <authorList>
            <person name="Kittichotirat W."/>
            <person name="Good N.M."/>
            <person name="Hall R."/>
            <person name="Bringel F."/>
            <person name="Lajus A."/>
            <person name="Medigue C."/>
            <person name="Smalley N.E."/>
            <person name="Beck D."/>
            <person name="Bumgarner R."/>
            <person name="Vuilleumier S."/>
            <person name="Kalyuzhnaya M.G."/>
        </authorList>
    </citation>
    <scope>NUCLEOTIDE SEQUENCE [LARGE SCALE GENOMIC DNA]</scope>
    <source>
        <strain evidence="6">ATCC BAA-1314 / JCM 13912 / FAM5</strain>
    </source>
</reference>
<dbReference type="GO" id="GO:0016757">
    <property type="term" value="F:glycosyltransferase activity"/>
    <property type="evidence" value="ECO:0007669"/>
    <property type="project" value="UniProtKB-KW"/>
</dbReference>
<dbReference type="PANTHER" id="PTHR12526">
    <property type="entry name" value="GLYCOSYLTRANSFERASE"/>
    <property type="match status" value="1"/>
</dbReference>
<dbReference type="SUPFAM" id="SSF53335">
    <property type="entry name" value="S-adenosyl-L-methionine-dependent methyltransferases"/>
    <property type="match status" value="1"/>
</dbReference>
<evidence type="ECO:0000256" key="1">
    <source>
        <dbReference type="ARBA" id="ARBA00022676"/>
    </source>
</evidence>
<accession>F5RFC5</accession>